<evidence type="ECO:0000313" key="12">
    <source>
        <dbReference type="EMBL" id="KAK3102505.1"/>
    </source>
</evidence>
<organism evidence="12 13">
    <name type="scientific">Pinctada imbricata</name>
    <name type="common">Atlantic pearl-oyster</name>
    <name type="synonym">Pinctada martensii</name>
    <dbReference type="NCBI Taxonomy" id="66713"/>
    <lineage>
        <taxon>Eukaryota</taxon>
        <taxon>Metazoa</taxon>
        <taxon>Spiralia</taxon>
        <taxon>Lophotrochozoa</taxon>
        <taxon>Mollusca</taxon>
        <taxon>Bivalvia</taxon>
        <taxon>Autobranchia</taxon>
        <taxon>Pteriomorphia</taxon>
        <taxon>Pterioida</taxon>
        <taxon>Pterioidea</taxon>
        <taxon>Pteriidae</taxon>
        <taxon>Pinctada</taxon>
    </lineage>
</organism>
<dbReference type="SMART" id="SM01381">
    <property type="entry name" value="7TM_GPCR_Srsx"/>
    <property type="match status" value="1"/>
</dbReference>
<evidence type="ECO:0000256" key="7">
    <source>
        <dbReference type="ARBA" id="ARBA00023170"/>
    </source>
</evidence>
<evidence type="ECO:0000256" key="1">
    <source>
        <dbReference type="ARBA" id="ARBA00004651"/>
    </source>
</evidence>
<evidence type="ECO:0000256" key="8">
    <source>
        <dbReference type="ARBA" id="ARBA00023224"/>
    </source>
</evidence>
<dbReference type="AlphaFoldDB" id="A0AA88YCJ8"/>
<evidence type="ECO:0000259" key="11">
    <source>
        <dbReference type="PROSITE" id="PS50262"/>
    </source>
</evidence>
<evidence type="ECO:0000256" key="4">
    <source>
        <dbReference type="ARBA" id="ARBA00022989"/>
    </source>
</evidence>
<keyword evidence="13" id="KW-1185">Reference proteome</keyword>
<feature type="transmembrane region" description="Helical" evidence="10">
    <location>
        <begin position="327"/>
        <end position="346"/>
    </location>
</feature>
<dbReference type="InterPro" id="IPR017452">
    <property type="entry name" value="GPCR_Rhodpsn_7TM"/>
</dbReference>
<dbReference type="PRINTS" id="PR00237">
    <property type="entry name" value="GPCRRHODOPSN"/>
</dbReference>
<keyword evidence="3 9" id="KW-0812">Transmembrane</keyword>
<dbReference type="GO" id="GO:0005768">
    <property type="term" value="C:endosome"/>
    <property type="evidence" value="ECO:0007669"/>
    <property type="project" value="TreeGrafter"/>
</dbReference>
<reference evidence="12" key="1">
    <citation type="submission" date="2019-08" db="EMBL/GenBank/DDBJ databases">
        <title>The improved chromosome-level genome for the pearl oyster Pinctada fucata martensii using PacBio sequencing and Hi-C.</title>
        <authorList>
            <person name="Zheng Z."/>
        </authorList>
    </citation>
    <scope>NUCLEOTIDE SEQUENCE</scope>
    <source>
        <strain evidence="12">ZZ-2019</strain>
        <tissue evidence="12">Adductor muscle</tissue>
    </source>
</reference>
<evidence type="ECO:0000256" key="9">
    <source>
        <dbReference type="RuleBase" id="RU000688"/>
    </source>
</evidence>
<keyword evidence="4 10" id="KW-1133">Transmembrane helix</keyword>
<comment type="subcellular location">
    <subcellularLocation>
        <location evidence="1">Cell membrane</location>
        <topology evidence="1">Multi-pass membrane protein</topology>
    </subcellularLocation>
</comment>
<feature type="transmembrane region" description="Helical" evidence="10">
    <location>
        <begin position="143"/>
        <end position="165"/>
    </location>
</feature>
<accession>A0AA88YCJ8</accession>
<comment type="similarity">
    <text evidence="9">Belongs to the G-protein coupled receptor 1 family.</text>
</comment>
<feature type="transmembrane region" description="Helical" evidence="10">
    <location>
        <begin position="100"/>
        <end position="122"/>
    </location>
</feature>
<sequence>MNGSSSSGHGSAEDLLDSKHLQEADYAACVAMIAINVTTFFANVTVIIGILSNKRLRNTPTNYLLINLCVIDLISASTILPISIHTFISKGWPWGESLCQILGVLVSFCIFSSILSICSISIERFYSIKLPMHHAAHCSVTKVLLVILIVWIFCSAIASLPVLGWNEYEYLPYRVQCLLSWETEERHQSFIILISCVCFLIPGFVLCFTFLGIYKVAKLSATQVHPTIGNIAPFDSNDSISEPTRHTVVVNPVKTGNFTCNNNNINNNNNLADSVGLRCQNKRLKAAKTLLVLLILYIVLWGPYFTLQIIGVSQNLHSTSYMIAESVTLWIGYVSFAVNPFLYGWINTSIRESLKHLWSRCKQCGKDNETSSVDLYVQTTENFVQFLERTNGCPATLSPQIHI</sequence>
<dbReference type="Pfam" id="PF00001">
    <property type="entry name" value="7tm_1"/>
    <property type="match status" value="1"/>
</dbReference>
<evidence type="ECO:0000256" key="10">
    <source>
        <dbReference type="SAM" id="Phobius"/>
    </source>
</evidence>
<dbReference type="GO" id="GO:0004930">
    <property type="term" value="F:G protein-coupled receptor activity"/>
    <property type="evidence" value="ECO:0007669"/>
    <property type="project" value="UniProtKB-KW"/>
</dbReference>
<evidence type="ECO:0000256" key="3">
    <source>
        <dbReference type="ARBA" id="ARBA00022692"/>
    </source>
</evidence>
<feature type="transmembrane region" description="Helical" evidence="10">
    <location>
        <begin position="24"/>
        <end position="51"/>
    </location>
</feature>
<dbReference type="PANTHER" id="PTHR22752:SF2">
    <property type="entry name" value="G-PROTEIN COUPLED RECEPTORS FAMILY 1 PROFILE DOMAIN-CONTAINING PROTEIN"/>
    <property type="match status" value="1"/>
</dbReference>
<keyword evidence="6 10" id="KW-0472">Membrane</keyword>
<dbReference type="SUPFAM" id="SSF81321">
    <property type="entry name" value="Family A G protein-coupled receptor-like"/>
    <property type="match status" value="1"/>
</dbReference>
<feature type="domain" description="G-protein coupled receptors family 1 profile" evidence="11">
    <location>
        <begin position="42"/>
        <end position="343"/>
    </location>
</feature>
<proteinExistence type="inferred from homology"/>
<dbReference type="Gene3D" id="1.20.1070.10">
    <property type="entry name" value="Rhodopsin 7-helix transmembrane proteins"/>
    <property type="match status" value="1"/>
</dbReference>
<protein>
    <recommendedName>
        <fullName evidence="11">G-protein coupled receptors family 1 profile domain-containing protein</fullName>
    </recommendedName>
</protein>
<feature type="transmembrane region" description="Helical" evidence="10">
    <location>
        <begin position="290"/>
        <end position="307"/>
    </location>
</feature>
<keyword evidence="2" id="KW-1003">Cell membrane</keyword>
<keyword evidence="7 9" id="KW-0675">Receptor</keyword>
<comment type="caution">
    <text evidence="12">The sequence shown here is derived from an EMBL/GenBank/DDBJ whole genome shotgun (WGS) entry which is preliminary data.</text>
</comment>
<evidence type="ECO:0000313" key="13">
    <source>
        <dbReference type="Proteomes" id="UP001186944"/>
    </source>
</evidence>
<dbReference type="Proteomes" id="UP001186944">
    <property type="component" value="Unassembled WGS sequence"/>
</dbReference>
<gene>
    <name evidence="12" type="ORF">FSP39_011866</name>
</gene>
<feature type="transmembrane region" description="Helical" evidence="10">
    <location>
        <begin position="190"/>
        <end position="214"/>
    </location>
</feature>
<dbReference type="CDD" id="cd00637">
    <property type="entry name" value="7tm_classA_rhodopsin-like"/>
    <property type="match status" value="1"/>
</dbReference>
<evidence type="ECO:0000256" key="2">
    <source>
        <dbReference type="ARBA" id="ARBA00022475"/>
    </source>
</evidence>
<dbReference type="PROSITE" id="PS00237">
    <property type="entry name" value="G_PROTEIN_RECEP_F1_1"/>
    <property type="match status" value="1"/>
</dbReference>
<dbReference type="PROSITE" id="PS50262">
    <property type="entry name" value="G_PROTEIN_RECEP_F1_2"/>
    <property type="match status" value="1"/>
</dbReference>
<evidence type="ECO:0000256" key="5">
    <source>
        <dbReference type="ARBA" id="ARBA00023040"/>
    </source>
</evidence>
<dbReference type="EMBL" id="VSWD01000005">
    <property type="protein sequence ID" value="KAK3102505.1"/>
    <property type="molecule type" value="Genomic_DNA"/>
</dbReference>
<feature type="transmembrane region" description="Helical" evidence="10">
    <location>
        <begin position="63"/>
        <end position="88"/>
    </location>
</feature>
<name>A0AA88YCJ8_PINIB</name>
<dbReference type="GO" id="GO:0043235">
    <property type="term" value="C:receptor complex"/>
    <property type="evidence" value="ECO:0007669"/>
    <property type="project" value="TreeGrafter"/>
</dbReference>
<keyword evidence="5 9" id="KW-0297">G-protein coupled receptor</keyword>
<evidence type="ECO:0000256" key="6">
    <source>
        <dbReference type="ARBA" id="ARBA00023136"/>
    </source>
</evidence>
<dbReference type="InterPro" id="IPR000276">
    <property type="entry name" value="GPCR_Rhodpsn"/>
</dbReference>
<dbReference type="GO" id="GO:0005886">
    <property type="term" value="C:plasma membrane"/>
    <property type="evidence" value="ECO:0007669"/>
    <property type="project" value="UniProtKB-SubCell"/>
</dbReference>
<keyword evidence="8 9" id="KW-0807">Transducer</keyword>
<dbReference type="PANTHER" id="PTHR22752">
    <property type="entry name" value="G PROTEIN-COUPLED RECEPTOR"/>
    <property type="match status" value="1"/>
</dbReference>